<dbReference type="PROSITE" id="PS50011">
    <property type="entry name" value="PROTEIN_KINASE_DOM"/>
    <property type="match status" value="1"/>
</dbReference>
<dbReference type="SMART" id="SM00671">
    <property type="entry name" value="SEL1"/>
    <property type="match status" value="3"/>
</dbReference>
<dbReference type="PROSITE" id="PS00109">
    <property type="entry name" value="PROTEIN_KINASE_TYR"/>
    <property type="match status" value="1"/>
</dbReference>
<dbReference type="InterPro" id="IPR001245">
    <property type="entry name" value="Ser-Thr/Tyr_kinase_cat_dom"/>
</dbReference>
<evidence type="ECO:0000256" key="1">
    <source>
        <dbReference type="SAM" id="Coils"/>
    </source>
</evidence>
<dbReference type="EMBL" id="WTPW01000222">
    <property type="protein sequence ID" value="KAF0533310.1"/>
    <property type="molecule type" value="Genomic_DNA"/>
</dbReference>
<dbReference type="Gene3D" id="1.10.510.10">
    <property type="entry name" value="Transferase(Phosphotransferase) domain 1"/>
    <property type="match status" value="1"/>
</dbReference>
<keyword evidence="3" id="KW-0808">Transferase</keyword>
<dbReference type="OrthoDB" id="10410749at2759"/>
<evidence type="ECO:0000313" key="4">
    <source>
        <dbReference type="Proteomes" id="UP000439903"/>
    </source>
</evidence>
<dbReference type="SUPFAM" id="SSF81901">
    <property type="entry name" value="HCP-like"/>
    <property type="match status" value="1"/>
</dbReference>
<dbReference type="InterPro" id="IPR008266">
    <property type="entry name" value="Tyr_kinase_AS"/>
</dbReference>
<keyword evidence="3" id="KW-0418">Kinase</keyword>
<dbReference type="PANTHER" id="PTHR45756:SF1">
    <property type="entry name" value="PROTEIN KINASE DOMAIN CONTAINING PROTEIN"/>
    <property type="match status" value="1"/>
</dbReference>
<gene>
    <name evidence="3" type="ORF">F8M41_010675</name>
</gene>
<organism evidence="3 4">
    <name type="scientific">Gigaspora margarita</name>
    <dbReference type="NCBI Taxonomy" id="4874"/>
    <lineage>
        <taxon>Eukaryota</taxon>
        <taxon>Fungi</taxon>
        <taxon>Fungi incertae sedis</taxon>
        <taxon>Mucoromycota</taxon>
        <taxon>Glomeromycotina</taxon>
        <taxon>Glomeromycetes</taxon>
        <taxon>Diversisporales</taxon>
        <taxon>Gigasporaceae</taxon>
        <taxon>Gigaspora</taxon>
    </lineage>
</organism>
<dbReference type="Pfam" id="PF08238">
    <property type="entry name" value="Sel1"/>
    <property type="match status" value="4"/>
</dbReference>
<sequence>MSNVSNANDAVVLFLNVMKVLVRDVNQIYENAECNKELCSIMVDQVVDGESAIRKILGKNNSEYYFQEYFLRFKRFENVLTNIKDFTNKVSKLEGFRKFFSTAEVQINRKKLIEDFDTSMEGLKFIMTDVNKSQNEKIDESLRDAEETLRALGNELDLVVQSVNIAKHSSNILPIINQNELSEPEIQDSRGSKHFPIVKKFYKDSEVACRPTKKSRYLNEELVILGKLCQLFGNLPNILQFYGLSHVDNYDVMVFEWAEYGSLKELYTMYHIAWTRKIQIIRDICRGFVYLRSLKIFHHDVRCNNVFILHNMEPKLGNFGCGRPTDADTRNLSDLATDIVHWMAPEQIDKYKNQKYQEKKYSFNSEIFSLGMLIWELCYEKIPYDGWDFKRIIDHVQSGKRENLSYGNFDNPIVKEILIELIKIICEAWNHTPQERMSIINLHQKLEKLTETYPIYPDEISLNKKISNIDKLNTARSINPASLRFEHIPKNSSYSSYIPLEVGIKLHQSKDHVNAWKCFEENANLCNLKAKYWQGYYLYHEYGVVKQDIEKAKQLYKEAADSDHPDAQYRYAALLLMDLKKDNENARKERCAEILHYFKLAADNNHLDAVYCMGDIYAKGKLQVQQNKKFGLEYLRLAAKHNHKKAINLLKELETSTQPEPMDIE</sequence>
<dbReference type="Gene3D" id="1.20.930.20">
    <property type="entry name" value="Adaptor protein Cbl, N-terminal domain"/>
    <property type="match status" value="1"/>
</dbReference>
<dbReference type="Gene3D" id="1.25.40.10">
    <property type="entry name" value="Tetratricopeptide repeat domain"/>
    <property type="match status" value="1"/>
</dbReference>
<comment type="caution">
    <text evidence="3">The sequence shown here is derived from an EMBL/GenBank/DDBJ whole genome shotgun (WGS) entry which is preliminary data.</text>
</comment>
<dbReference type="SUPFAM" id="SSF56112">
    <property type="entry name" value="Protein kinase-like (PK-like)"/>
    <property type="match status" value="1"/>
</dbReference>
<dbReference type="GO" id="GO:0004672">
    <property type="term" value="F:protein kinase activity"/>
    <property type="evidence" value="ECO:0007669"/>
    <property type="project" value="InterPro"/>
</dbReference>
<dbReference type="InterPro" id="IPR011009">
    <property type="entry name" value="Kinase-like_dom_sf"/>
</dbReference>
<dbReference type="GO" id="GO:0007166">
    <property type="term" value="P:cell surface receptor signaling pathway"/>
    <property type="evidence" value="ECO:0007669"/>
    <property type="project" value="InterPro"/>
</dbReference>
<dbReference type="InterPro" id="IPR059179">
    <property type="entry name" value="MLKL-like_MCAfunc"/>
</dbReference>
<evidence type="ECO:0000259" key="2">
    <source>
        <dbReference type="PROSITE" id="PS50011"/>
    </source>
</evidence>
<dbReference type="InterPro" id="IPR011990">
    <property type="entry name" value="TPR-like_helical_dom_sf"/>
</dbReference>
<keyword evidence="1" id="KW-0175">Coiled coil</keyword>
<protein>
    <submittedName>
        <fullName evidence="3">Kinase-like protein</fullName>
    </submittedName>
</protein>
<evidence type="ECO:0000313" key="3">
    <source>
        <dbReference type="EMBL" id="KAF0533310.1"/>
    </source>
</evidence>
<dbReference type="GO" id="GO:0005524">
    <property type="term" value="F:ATP binding"/>
    <property type="evidence" value="ECO:0007669"/>
    <property type="project" value="InterPro"/>
</dbReference>
<name>A0A8H4AU75_GIGMA</name>
<feature type="coiled-coil region" evidence="1">
    <location>
        <begin position="135"/>
        <end position="162"/>
    </location>
</feature>
<dbReference type="PANTHER" id="PTHR45756">
    <property type="entry name" value="PALMITOYLTRANSFERASE"/>
    <property type="match status" value="1"/>
</dbReference>
<accession>A0A8H4AU75</accession>
<dbReference type="AlphaFoldDB" id="A0A8H4AU75"/>
<reference evidence="3 4" key="1">
    <citation type="journal article" date="2019" name="Environ. Microbiol.">
        <title>At the nexus of three kingdoms: the genome of the mycorrhizal fungus Gigaspora margarita provides insights into plant, endobacterial and fungal interactions.</title>
        <authorList>
            <person name="Venice F."/>
            <person name="Ghignone S."/>
            <person name="Salvioli di Fossalunga A."/>
            <person name="Amselem J."/>
            <person name="Novero M."/>
            <person name="Xianan X."/>
            <person name="Sedzielewska Toro K."/>
            <person name="Morin E."/>
            <person name="Lipzen A."/>
            <person name="Grigoriev I.V."/>
            <person name="Henrissat B."/>
            <person name="Martin F.M."/>
            <person name="Bonfante P."/>
        </authorList>
    </citation>
    <scope>NUCLEOTIDE SEQUENCE [LARGE SCALE GENOMIC DNA]</scope>
    <source>
        <strain evidence="3 4">BEG34</strain>
    </source>
</reference>
<proteinExistence type="predicted"/>
<dbReference type="InterPro" id="IPR000719">
    <property type="entry name" value="Prot_kinase_dom"/>
</dbReference>
<dbReference type="Pfam" id="PF07714">
    <property type="entry name" value="PK_Tyr_Ser-Thr"/>
    <property type="match status" value="1"/>
</dbReference>
<dbReference type="InterPro" id="IPR036537">
    <property type="entry name" value="Adaptor_Cbl_N_dom_sf"/>
</dbReference>
<dbReference type="Proteomes" id="UP000439903">
    <property type="component" value="Unassembled WGS sequence"/>
</dbReference>
<feature type="domain" description="Protein kinase" evidence="2">
    <location>
        <begin position="170"/>
        <end position="446"/>
    </location>
</feature>
<dbReference type="CDD" id="cd21037">
    <property type="entry name" value="MLKL_NTD"/>
    <property type="match status" value="1"/>
</dbReference>
<dbReference type="InterPro" id="IPR053215">
    <property type="entry name" value="TKL_Ser/Thr_kinase"/>
</dbReference>
<dbReference type="InterPro" id="IPR006597">
    <property type="entry name" value="Sel1-like"/>
</dbReference>
<dbReference type="SMART" id="SM00220">
    <property type="entry name" value="S_TKc"/>
    <property type="match status" value="1"/>
</dbReference>
<keyword evidence="4" id="KW-1185">Reference proteome</keyword>